<accession>B3EKP1</accession>
<sequence>MQEKGRVVVISIIITVFAAVTGLLFNFLNPHGIDIINGNHEKSAQFLYDREDGAVVSQEIPDVGLPAEVEKNEQPHENREEVVEETRLLKDVSDPDREITEGTEDSRQAASPDVSVPVVESTEQTEKVTDDTPSSADAAEVVIQPISLSKAKEYFDRSEGLFVDARSEFQYYKRHIPGSLSLSASRFDAQFPDFEMNIDKDKLLILYCHSITCRYSDIVANKLKGYGYTNITIFAGGWTEWLQAGYPVQGFP</sequence>
<name>B3EKP1_CHLPB</name>
<dbReference type="STRING" id="331678.Cphamn1_1658"/>
<dbReference type="SMART" id="SM00450">
    <property type="entry name" value="RHOD"/>
    <property type="match status" value="1"/>
</dbReference>
<dbReference type="HOGENOM" id="CLU_1101361_0_0_10"/>
<dbReference type="KEGG" id="cpb:Cphamn1_1658"/>
<evidence type="ECO:0000259" key="3">
    <source>
        <dbReference type="PROSITE" id="PS50206"/>
    </source>
</evidence>
<feature type="transmembrane region" description="Helical" evidence="2">
    <location>
        <begin position="7"/>
        <end position="28"/>
    </location>
</feature>
<gene>
    <name evidence="4" type="ordered locus">Cphamn1_1658</name>
</gene>
<proteinExistence type="predicted"/>
<dbReference type="InterPro" id="IPR001763">
    <property type="entry name" value="Rhodanese-like_dom"/>
</dbReference>
<evidence type="ECO:0000256" key="1">
    <source>
        <dbReference type="SAM" id="MobiDB-lite"/>
    </source>
</evidence>
<feature type="compositionally biased region" description="Basic and acidic residues" evidence="1">
    <location>
        <begin position="68"/>
        <end position="107"/>
    </location>
</feature>
<dbReference type="PANTHER" id="PTHR44086:SF10">
    <property type="entry name" value="THIOSULFATE SULFURTRANSFERASE_RHODANESE-LIKE DOMAIN-CONTAINING PROTEIN 3"/>
    <property type="match status" value="1"/>
</dbReference>
<feature type="region of interest" description="Disordered" evidence="1">
    <location>
        <begin position="67"/>
        <end position="136"/>
    </location>
</feature>
<keyword evidence="2" id="KW-0472">Membrane</keyword>
<evidence type="ECO:0000256" key="2">
    <source>
        <dbReference type="SAM" id="Phobius"/>
    </source>
</evidence>
<dbReference type="GO" id="GO:0004792">
    <property type="term" value="F:thiosulfate-cyanide sulfurtransferase activity"/>
    <property type="evidence" value="ECO:0007669"/>
    <property type="project" value="TreeGrafter"/>
</dbReference>
<reference evidence="4" key="1">
    <citation type="submission" date="2008-06" db="EMBL/GenBank/DDBJ databases">
        <title>Complete sequence of Chlorobium phaeobacteroides BS1.</title>
        <authorList>
            <consortium name="US DOE Joint Genome Institute"/>
            <person name="Lucas S."/>
            <person name="Copeland A."/>
            <person name="Lapidus A."/>
            <person name="Glavina del Rio T."/>
            <person name="Dalin E."/>
            <person name="Tice H."/>
            <person name="Bruce D."/>
            <person name="Goodwin L."/>
            <person name="Pitluck S."/>
            <person name="Schmutz J."/>
            <person name="Larimer F."/>
            <person name="Land M."/>
            <person name="Hauser L."/>
            <person name="Kyrpides N."/>
            <person name="Ovchinnikova G."/>
            <person name="Li T."/>
            <person name="Liu Z."/>
            <person name="Zhao F."/>
            <person name="Overmann J."/>
            <person name="Bryant D.A."/>
            <person name="Richardson P."/>
        </authorList>
    </citation>
    <scope>NUCLEOTIDE SEQUENCE [LARGE SCALE GENOMIC DNA]</scope>
    <source>
        <strain evidence="4">BS1</strain>
    </source>
</reference>
<keyword evidence="2" id="KW-1133">Transmembrane helix</keyword>
<dbReference type="AlphaFoldDB" id="B3EKP1"/>
<dbReference type="eggNOG" id="COG0607">
    <property type="taxonomic scope" value="Bacteria"/>
</dbReference>
<protein>
    <submittedName>
        <fullName evidence="4">Rhodanese domain protein</fullName>
    </submittedName>
</protein>
<dbReference type="PANTHER" id="PTHR44086">
    <property type="entry name" value="THIOSULFATE SULFURTRANSFERASE RDL2, MITOCHONDRIAL-RELATED"/>
    <property type="match status" value="1"/>
</dbReference>
<dbReference type="CDD" id="cd00158">
    <property type="entry name" value="RHOD"/>
    <property type="match status" value="1"/>
</dbReference>
<keyword evidence="2" id="KW-0812">Transmembrane</keyword>
<dbReference type="EMBL" id="CP001101">
    <property type="protein sequence ID" value="ACE04577.1"/>
    <property type="molecule type" value="Genomic_DNA"/>
</dbReference>
<organism evidence="4">
    <name type="scientific">Chlorobium phaeobacteroides (strain BS1)</name>
    <dbReference type="NCBI Taxonomy" id="331678"/>
    <lineage>
        <taxon>Bacteria</taxon>
        <taxon>Pseudomonadati</taxon>
        <taxon>Chlorobiota</taxon>
        <taxon>Chlorobiia</taxon>
        <taxon>Chlorobiales</taxon>
        <taxon>Chlorobiaceae</taxon>
        <taxon>Chlorobium/Pelodictyon group</taxon>
        <taxon>Chlorobium</taxon>
    </lineage>
</organism>
<feature type="domain" description="Rhodanese" evidence="3">
    <location>
        <begin position="156"/>
        <end position="250"/>
    </location>
</feature>
<dbReference type="Pfam" id="PF00581">
    <property type="entry name" value="Rhodanese"/>
    <property type="match status" value="1"/>
</dbReference>
<dbReference type="PROSITE" id="PS50206">
    <property type="entry name" value="RHODANESE_3"/>
    <property type="match status" value="1"/>
</dbReference>
<dbReference type="Gene3D" id="3.40.250.10">
    <property type="entry name" value="Rhodanese-like domain"/>
    <property type="match status" value="1"/>
</dbReference>
<dbReference type="InterPro" id="IPR036873">
    <property type="entry name" value="Rhodanese-like_dom_sf"/>
</dbReference>
<evidence type="ECO:0000313" key="4">
    <source>
        <dbReference type="EMBL" id="ACE04577.1"/>
    </source>
</evidence>
<dbReference type="SUPFAM" id="SSF52821">
    <property type="entry name" value="Rhodanese/Cell cycle control phosphatase"/>
    <property type="match status" value="1"/>
</dbReference>